<dbReference type="Proteomes" id="UP000018144">
    <property type="component" value="Unassembled WGS sequence"/>
</dbReference>
<dbReference type="EMBL" id="HF936318">
    <property type="protein sequence ID" value="CCX16165.1"/>
    <property type="molecule type" value="Genomic_DNA"/>
</dbReference>
<proteinExistence type="predicted"/>
<sequence length="125" mass="14403">MGQLIVILQIIAVRNYKRLQASPSFFYTVLRAPQQVCMVQPSQIESFNRRVIPFRRHVSQFCHSGVRPCRSLKLHRGSIQVPSSRCRRYFHTAKPRPAFGSLIRPALYVSHVSLKESFNISEPHG</sequence>
<evidence type="ECO:0000313" key="2">
    <source>
        <dbReference type="Proteomes" id="UP000018144"/>
    </source>
</evidence>
<accession>U4LBK0</accession>
<gene>
    <name evidence="1" type="ORF">PCON_02696</name>
</gene>
<dbReference type="AlphaFoldDB" id="U4LBK0"/>
<evidence type="ECO:0000313" key="1">
    <source>
        <dbReference type="EMBL" id="CCX16165.1"/>
    </source>
</evidence>
<reference evidence="1 2" key="1">
    <citation type="journal article" date="2013" name="PLoS Genet.">
        <title>The genome and development-dependent transcriptomes of Pyronema confluens: a window into fungal evolution.</title>
        <authorList>
            <person name="Traeger S."/>
            <person name="Altegoer F."/>
            <person name="Freitag M."/>
            <person name="Gabaldon T."/>
            <person name="Kempken F."/>
            <person name="Kumar A."/>
            <person name="Marcet-Houben M."/>
            <person name="Poggeler S."/>
            <person name="Stajich J.E."/>
            <person name="Nowrousian M."/>
        </authorList>
    </citation>
    <scope>NUCLEOTIDE SEQUENCE [LARGE SCALE GENOMIC DNA]</scope>
    <source>
        <strain evidence="2">CBS 100304</strain>
        <tissue evidence="1">Vegetative mycelium</tissue>
    </source>
</reference>
<keyword evidence="2" id="KW-1185">Reference proteome</keyword>
<organism evidence="1 2">
    <name type="scientific">Pyronema omphalodes (strain CBS 100304)</name>
    <name type="common">Pyronema confluens</name>
    <dbReference type="NCBI Taxonomy" id="1076935"/>
    <lineage>
        <taxon>Eukaryota</taxon>
        <taxon>Fungi</taxon>
        <taxon>Dikarya</taxon>
        <taxon>Ascomycota</taxon>
        <taxon>Pezizomycotina</taxon>
        <taxon>Pezizomycetes</taxon>
        <taxon>Pezizales</taxon>
        <taxon>Pyronemataceae</taxon>
        <taxon>Pyronema</taxon>
    </lineage>
</organism>
<name>U4LBK0_PYROM</name>
<protein>
    <submittedName>
        <fullName evidence="1">Uncharacterized protein</fullName>
    </submittedName>
</protein>